<accession>A0A3G2T0Z3</accession>
<evidence type="ECO:0000313" key="3">
    <source>
        <dbReference type="Proteomes" id="UP000279962"/>
    </source>
</evidence>
<dbReference type="EMBL" id="CP033133">
    <property type="protein sequence ID" value="AYO53587.1"/>
    <property type="molecule type" value="Genomic_DNA"/>
</dbReference>
<keyword evidence="1" id="KW-0812">Transmembrane</keyword>
<keyword evidence="1" id="KW-0472">Membrane</keyword>
<reference evidence="2 3" key="1">
    <citation type="submission" date="2018-10" db="EMBL/GenBank/DDBJ databases">
        <title>The complete genome of Acinetobacter wuhouensis strain WCHAW010062.</title>
        <authorList>
            <person name="Hu Y."/>
            <person name="Long H."/>
            <person name="Feng Y."/>
            <person name="Zong Z."/>
        </authorList>
    </citation>
    <scope>NUCLEOTIDE SEQUENCE [LARGE SCALE GENOMIC DNA]</scope>
    <source>
        <strain evidence="2 3">WCHAW010062</strain>
    </source>
</reference>
<name>A0A3G2T0Z3_9GAMM</name>
<evidence type="ECO:0000256" key="1">
    <source>
        <dbReference type="SAM" id="Phobius"/>
    </source>
</evidence>
<keyword evidence="1" id="KW-1133">Transmembrane helix</keyword>
<evidence type="ECO:0000313" key="2">
    <source>
        <dbReference type="EMBL" id="AYO53587.1"/>
    </source>
</evidence>
<gene>
    <name evidence="2" type="ORF">CDG68_08015</name>
</gene>
<protein>
    <submittedName>
        <fullName evidence="2">Uncharacterized protein</fullName>
    </submittedName>
</protein>
<dbReference type="Proteomes" id="UP000279962">
    <property type="component" value="Chromosome"/>
</dbReference>
<organism evidence="2 3">
    <name type="scientific">Acinetobacter wuhouensis</name>
    <dbReference type="NCBI Taxonomy" id="1879050"/>
    <lineage>
        <taxon>Bacteria</taxon>
        <taxon>Pseudomonadati</taxon>
        <taxon>Pseudomonadota</taxon>
        <taxon>Gammaproteobacteria</taxon>
        <taxon>Moraxellales</taxon>
        <taxon>Moraxellaceae</taxon>
        <taxon>Acinetobacter</taxon>
    </lineage>
</organism>
<proteinExistence type="predicted"/>
<feature type="transmembrane region" description="Helical" evidence="1">
    <location>
        <begin position="21"/>
        <end position="39"/>
    </location>
</feature>
<sequence length="219" mass="26102">MTIPNKKPFPTYTIKANPFKLLLFFSTIITIQIGCFKFIESSDYITFGFIFAVLGLVFFFCFGLYLFYLLIRYGRPRVCFMPEYCQIQMYTVHISIPYKQISSINFNKVEQEHRGIKWGHDYQLTLYLKEEIAQTNMFRRKTFQVKDQVIASQFIFRNQKILEMAIIFTAIARMTPKKRIETIQQLSDRSGHYDHLISNKELENFKNNQYISKYFKSGQ</sequence>
<dbReference type="AlphaFoldDB" id="A0A3G2T0Z3"/>
<dbReference type="RefSeq" id="WP_087553283.1">
    <property type="nucleotide sequence ID" value="NZ_CP033133.1"/>
</dbReference>
<feature type="transmembrane region" description="Helical" evidence="1">
    <location>
        <begin position="45"/>
        <end position="71"/>
    </location>
</feature>